<dbReference type="RefSeq" id="WP_185043752.1">
    <property type="nucleotide sequence ID" value="NZ_BAABFG010000005.1"/>
</dbReference>
<gene>
    <name evidence="1" type="ORF">BJY16_006938</name>
</gene>
<dbReference type="AlphaFoldDB" id="A0A7W7MAV4"/>
<organism evidence="1 2">
    <name type="scientific">Actinoplanes octamycinicus</name>
    <dbReference type="NCBI Taxonomy" id="135948"/>
    <lineage>
        <taxon>Bacteria</taxon>
        <taxon>Bacillati</taxon>
        <taxon>Actinomycetota</taxon>
        <taxon>Actinomycetes</taxon>
        <taxon>Micromonosporales</taxon>
        <taxon>Micromonosporaceae</taxon>
        <taxon>Actinoplanes</taxon>
    </lineage>
</organism>
<reference evidence="1 2" key="1">
    <citation type="submission" date="2020-08" db="EMBL/GenBank/DDBJ databases">
        <title>Sequencing the genomes of 1000 actinobacteria strains.</title>
        <authorList>
            <person name="Klenk H.-P."/>
        </authorList>
    </citation>
    <scope>NUCLEOTIDE SEQUENCE [LARGE SCALE GENOMIC DNA]</scope>
    <source>
        <strain evidence="1 2">DSM 45809</strain>
    </source>
</reference>
<accession>A0A7W7MAV4</accession>
<evidence type="ECO:0000313" key="2">
    <source>
        <dbReference type="Proteomes" id="UP000546162"/>
    </source>
</evidence>
<dbReference type="InterPro" id="IPR023393">
    <property type="entry name" value="START-like_dom_sf"/>
</dbReference>
<dbReference type="Pfam" id="PF10604">
    <property type="entry name" value="Polyketide_cyc2"/>
    <property type="match status" value="1"/>
</dbReference>
<dbReference type="SUPFAM" id="SSF55961">
    <property type="entry name" value="Bet v1-like"/>
    <property type="match status" value="1"/>
</dbReference>
<sequence length="161" mass="17788">MDLVTDAEVTVARLVAVPRERMWELITAIGRIGEWSPETVRIDAPPELVPGARFVGHNRYPDGFVSTVTCEITEFDRPAVFAFTALDEHGVPASLWRYELQDGRHPETTLVRQTFRHGPGITGMRVAANADERSLDSRLATLGANMLTTIAAMTTQTQLTP</sequence>
<proteinExistence type="predicted"/>
<dbReference type="Gene3D" id="3.30.530.20">
    <property type="match status" value="1"/>
</dbReference>
<dbReference type="EMBL" id="JACHNB010000001">
    <property type="protein sequence ID" value="MBB4743479.1"/>
    <property type="molecule type" value="Genomic_DNA"/>
</dbReference>
<dbReference type="CDD" id="cd07812">
    <property type="entry name" value="SRPBCC"/>
    <property type="match status" value="1"/>
</dbReference>
<protein>
    <submittedName>
        <fullName evidence="1">Uncharacterized protein YndB with AHSA1/START domain</fullName>
    </submittedName>
</protein>
<name>A0A7W7MAV4_9ACTN</name>
<keyword evidence="2" id="KW-1185">Reference proteome</keyword>
<evidence type="ECO:0000313" key="1">
    <source>
        <dbReference type="EMBL" id="MBB4743479.1"/>
    </source>
</evidence>
<dbReference type="Proteomes" id="UP000546162">
    <property type="component" value="Unassembled WGS sequence"/>
</dbReference>
<dbReference type="InterPro" id="IPR019587">
    <property type="entry name" value="Polyketide_cyclase/dehydratase"/>
</dbReference>
<comment type="caution">
    <text evidence="1">The sequence shown here is derived from an EMBL/GenBank/DDBJ whole genome shotgun (WGS) entry which is preliminary data.</text>
</comment>